<dbReference type="GO" id="GO:0010181">
    <property type="term" value="F:FMN binding"/>
    <property type="evidence" value="ECO:0007669"/>
    <property type="project" value="TreeGrafter"/>
</dbReference>
<dbReference type="Gene3D" id="3.40.50.360">
    <property type="match status" value="1"/>
</dbReference>
<dbReference type="InterPro" id="IPR050712">
    <property type="entry name" value="NAD(P)H-dep_reductase"/>
</dbReference>
<feature type="domain" description="NADPH-dependent FMN reductase-like" evidence="1">
    <location>
        <begin position="3"/>
        <end position="135"/>
    </location>
</feature>
<name>A0AAE3LL32_9BACT</name>
<evidence type="ECO:0000313" key="2">
    <source>
        <dbReference type="EMBL" id="MCU7694934.1"/>
    </source>
</evidence>
<sequence length="176" mass="19892">MRKIVAFAGSNSKKSINRKLIDYVVKNVEGYETEVLDLNDYEMPIFSLEREQELGKHELAQKFIDRLSTADIIIASLAEYNGSYTSAFKNVLDWCSRIKKEVFAHKPMLLMCATTSAGGGKSVLDAAKLRFTIMSADIQEVFSLPSYKLTFDEVADEISDETKKKELMKIIEKVFG</sequence>
<dbReference type="Proteomes" id="UP001209317">
    <property type="component" value="Unassembled WGS sequence"/>
</dbReference>
<dbReference type="GO" id="GO:0016491">
    <property type="term" value="F:oxidoreductase activity"/>
    <property type="evidence" value="ECO:0007669"/>
    <property type="project" value="InterPro"/>
</dbReference>
<dbReference type="RefSeq" id="WP_263038419.1">
    <property type="nucleotide sequence ID" value="NZ_JAOTPL010000015.1"/>
</dbReference>
<dbReference type="GO" id="GO:0005829">
    <property type="term" value="C:cytosol"/>
    <property type="evidence" value="ECO:0007669"/>
    <property type="project" value="TreeGrafter"/>
</dbReference>
<dbReference type="InterPro" id="IPR029039">
    <property type="entry name" value="Flavoprotein-like_sf"/>
</dbReference>
<gene>
    <name evidence="2" type="ORF">OD355_10440</name>
</gene>
<evidence type="ECO:0000313" key="3">
    <source>
        <dbReference type="Proteomes" id="UP001209317"/>
    </source>
</evidence>
<dbReference type="PANTHER" id="PTHR30543:SF21">
    <property type="entry name" value="NAD(P)H-DEPENDENT FMN REDUCTASE LOT6"/>
    <property type="match status" value="1"/>
</dbReference>
<keyword evidence="3" id="KW-1185">Reference proteome</keyword>
<protein>
    <submittedName>
        <fullName evidence="2">NAD(P)H-dependent oxidoreductase</fullName>
    </submittedName>
</protein>
<dbReference type="AlphaFoldDB" id="A0AAE3LL32"/>
<dbReference type="PANTHER" id="PTHR30543">
    <property type="entry name" value="CHROMATE REDUCTASE"/>
    <property type="match status" value="1"/>
</dbReference>
<reference evidence="2" key="1">
    <citation type="submission" date="2022-10" db="EMBL/GenBank/DDBJ databases">
        <authorList>
            <person name="Kim H.S."/>
            <person name="Kim J.-S."/>
            <person name="Suh M.K."/>
            <person name="Eom M.K."/>
            <person name="Lee J.-S."/>
        </authorList>
    </citation>
    <scope>NUCLEOTIDE SEQUENCE</scope>
    <source>
        <strain evidence="2">LIP-5</strain>
    </source>
</reference>
<evidence type="ECO:0000259" key="1">
    <source>
        <dbReference type="Pfam" id="PF03358"/>
    </source>
</evidence>
<dbReference type="Pfam" id="PF03358">
    <property type="entry name" value="FMN_red"/>
    <property type="match status" value="1"/>
</dbReference>
<comment type="caution">
    <text evidence="2">The sequence shown here is derived from an EMBL/GenBank/DDBJ whole genome shotgun (WGS) entry which is preliminary data.</text>
</comment>
<dbReference type="EMBL" id="JAOTPL010000015">
    <property type="protein sequence ID" value="MCU7694934.1"/>
    <property type="molecule type" value="Genomic_DNA"/>
</dbReference>
<proteinExistence type="predicted"/>
<organism evidence="2 3">
    <name type="scientific">Haoranjiania flava</name>
    <dbReference type="NCBI Taxonomy" id="1856322"/>
    <lineage>
        <taxon>Bacteria</taxon>
        <taxon>Pseudomonadati</taxon>
        <taxon>Bacteroidota</taxon>
        <taxon>Chitinophagia</taxon>
        <taxon>Chitinophagales</taxon>
        <taxon>Chitinophagaceae</taxon>
        <taxon>Haoranjiania</taxon>
    </lineage>
</organism>
<dbReference type="InterPro" id="IPR005025">
    <property type="entry name" value="FMN_Rdtase-like_dom"/>
</dbReference>
<dbReference type="SUPFAM" id="SSF52218">
    <property type="entry name" value="Flavoproteins"/>
    <property type="match status" value="1"/>
</dbReference>
<accession>A0AAE3LL32</accession>